<feature type="compositionally biased region" description="Basic and acidic residues" evidence="1">
    <location>
        <begin position="38"/>
        <end position="58"/>
    </location>
</feature>
<dbReference type="EMBL" id="MVBM01000003">
    <property type="protein sequence ID" value="OOK75377.1"/>
    <property type="molecule type" value="Genomic_DNA"/>
</dbReference>
<evidence type="ECO:0000313" key="2">
    <source>
        <dbReference type="EMBL" id="OOK75377.1"/>
    </source>
</evidence>
<evidence type="ECO:0000313" key="3">
    <source>
        <dbReference type="Proteomes" id="UP000189229"/>
    </source>
</evidence>
<proteinExistence type="predicted"/>
<evidence type="ECO:0000256" key="1">
    <source>
        <dbReference type="SAM" id="MobiDB-lite"/>
    </source>
</evidence>
<name>A0A1V3X8D7_MYCKA</name>
<organism evidence="2 3">
    <name type="scientific">Mycobacterium kansasii</name>
    <dbReference type="NCBI Taxonomy" id="1768"/>
    <lineage>
        <taxon>Bacteria</taxon>
        <taxon>Bacillati</taxon>
        <taxon>Actinomycetota</taxon>
        <taxon>Actinomycetes</taxon>
        <taxon>Mycobacteriales</taxon>
        <taxon>Mycobacteriaceae</taxon>
        <taxon>Mycobacterium</taxon>
    </lineage>
</organism>
<comment type="caution">
    <text evidence="2">The sequence shown here is derived from an EMBL/GenBank/DDBJ whole genome shotgun (WGS) entry which is preliminary data.</text>
</comment>
<feature type="region of interest" description="Disordered" evidence="1">
    <location>
        <begin position="1"/>
        <end position="73"/>
    </location>
</feature>
<gene>
    <name evidence="2" type="ORF">BZL30_3762</name>
</gene>
<reference evidence="2 3" key="1">
    <citation type="submission" date="2017-02" db="EMBL/GenBank/DDBJ databases">
        <title>Complete genome sequences of Mycobacterium kansasii strains isolated from rhesus macaques.</title>
        <authorList>
            <person name="Panda A."/>
            <person name="Nagaraj S."/>
            <person name="Zhao X."/>
            <person name="Tettelin H."/>
            <person name="Detolla L.J."/>
        </authorList>
    </citation>
    <scope>NUCLEOTIDE SEQUENCE [LARGE SCALE GENOMIC DNA]</scope>
    <source>
        <strain evidence="2 3">11-3813</strain>
    </source>
</reference>
<accession>A0A1V3X8D7</accession>
<dbReference type="InterPro" id="IPR012340">
    <property type="entry name" value="NA-bd_OB-fold"/>
</dbReference>
<dbReference type="Proteomes" id="UP000189229">
    <property type="component" value="Unassembled WGS sequence"/>
</dbReference>
<sequence>MLRSNRSTRYHAMTDMGSGLSPAAGNTRRRALEGAGCLRERRLGDRLRRDVDRGDQGRRRSRRGHTFGAGTREAFLARSDEPLPKGTNVLVVGVRGARTVIVEPWTEMVTTELFS</sequence>
<dbReference type="AlphaFoldDB" id="A0A1V3X8D7"/>
<protein>
    <submittedName>
        <fullName evidence="2">Uncharacterized protein</fullName>
    </submittedName>
</protein>
<dbReference type="Gene3D" id="2.40.50.140">
    <property type="entry name" value="Nucleic acid-binding proteins"/>
    <property type="match status" value="1"/>
</dbReference>